<keyword evidence="2" id="KW-1185">Reference proteome</keyword>
<accession>A0A366HIM2</accession>
<name>A0A366HIM2_9BACT</name>
<organism evidence="1 2">
    <name type="scientific">Roseimicrobium gellanilyticum</name>
    <dbReference type="NCBI Taxonomy" id="748857"/>
    <lineage>
        <taxon>Bacteria</taxon>
        <taxon>Pseudomonadati</taxon>
        <taxon>Verrucomicrobiota</taxon>
        <taxon>Verrucomicrobiia</taxon>
        <taxon>Verrucomicrobiales</taxon>
        <taxon>Verrucomicrobiaceae</taxon>
        <taxon>Roseimicrobium</taxon>
    </lineage>
</organism>
<protein>
    <submittedName>
        <fullName evidence="1">Uncharacterized protein</fullName>
    </submittedName>
</protein>
<evidence type="ECO:0000313" key="2">
    <source>
        <dbReference type="Proteomes" id="UP000253426"/>
    </source>
</evidence>
<sequence>MSYDEFKGAIHQRLKLSRHGATWVELRDSLALPYDRPCPEWTRRLEEEIGLVRRKGSGRALVWCLQSSAPPRARQS</sequence>
<reference evidence="1 2" key="1">
    <citation type="submission" date="2018-06" db="EMBL/GenBank/DDBJ databases">
        <title>Genomic Encyclopedia of Type Strains, Phase IV (KMG-IV): sequencing the most valuable type-strain genomes for metagenomic binning, comparative biology and taxonomic classification.</title>
        <authorList>
            <person name="Goeker M."/>
        </authorList>
    </citation>
    <scope>NUCLEOTIDE SEQUENCE [LARGE SCALE GENOMIC DNA]</scope>
    <source>
        <strain evidence="1 2">DSM 25532</strain>
    </source>
</reference>
<comment type="caution">
    <text evidence="1">The sequence shown here is derived from an EMBL/GenBank/DDBJ whole genome shotgun (WGS) entry which is preliminary data.</text>
</comment>
<dbReference type="Proteomes" id="UP000253426">
    <property type="component" value="Unassembled WGS sequence"/>
</dbReference>
<dbReference type="AlphaFoldDB" id="A0A366HIM2"/>
<evidence type="ECO:0000313" key="1">
    <source>
        <dbReference type="EMBL" id="RBP42512.1"/>
    </source>
</evidence>
<gene>
    <name evidence="1" type="ORF">DES53_106221</name>
</gene>
<dbReference type="EMBL" id="QNRR01000006">
    <property type="protein sequence ID" value="RBP42512.1"/>
    <property type="molecule type" value="Genomic_DNA"/>
</dbReference>
<proteinExistence type="predicted"/>